<dbReference type="EMBL" id="GBBL01000225">
    <property type="protein sequence ID" value="JAC27095.1"/>
    <property type="molecule type" value="mRNA"/>
</dbReference>
<dbReference type="GO" id="GO:0004867">
    <property type="term" value="F:serine-type endopeptidase inhibitor activity"/>
    <property type="evidence" value="ECO:0007669"/>
    <property type="project" value="InterPro"/>
</dbReference>
<keyword evidence="1" id="KW-0732">Signal</keyword>
<sequence>MIRYLLAMHLFVIAMSDKRCQKQYLVDDYCDSDNGDRNYNYYTYDQLTQKCVPAETCGEHTRELLFETLEECNTKCNSRRQASTK</sequence>
<organism evidence="2">
    <name type="scientific">Amblyomma parvum</name>
    <name type="common">South American tick</name>
    <dbReference type="NCBI Taxonomy" id="251391"/>
    <lineage>
        <taxon>Eukaryota</taxon>
        <taxon>Metazoa</taxon>
        <taxon>Ecdysozoa</taxon>
        <taxon>Arthropoda</taxon>
        <taxon>Chelicerata</taxon>
        <taxon>Arachnida</taxon>
        <taxon>Acari</taxon>
        <taxon>Parasitiformes</taxon>
        <taxon>Ixodida</taxon>
        <taxon>Ixodoidea</taxon>
        <taxon>Ixodidae</taxon>
        <taxon>Amblyomminae</taxon>
        <taxon>Amblyomma</taxon>
    </lineage>
</organism>
<dbReference type="SUPFAM" id="SSF57362">
    <property type="entry name" value="BPTI-like"/>
    <property type="match status" value="1"/>
</dbReference>
<name>A0A023G2G5_AMBPA</name>
<protein>
    <submittedName>
        <fullName evidence="2">Putative secreted protein</fullName>
    </submittedName>
</protein>
<reference evidence="2" key="1">
    <citation type="submission" date="2014-03" db="EMBL/GenBank/DDBJ databases">
        <title>The sialotranscriptome of Amblyomma triste, Amblyomma parvum and Amblyomma cajennense ticks, uncovered by 454-based RNA-seq.</title>
        <authorList>
            <person name="Garcia G.R."/>
            <person name="Gardinassi L.G."/>
            <person name="Ribeiro J.M."/>
            <person name="Anatrielo E."/>
            <person name="Ferreira B.R."/>
            <person name="Moreira H.N."/>
            <person name="Mafra C."/>
            <person name="Olegario M.M."/>
            <person name="Szabo P.J."/>
            <person name="Miranda-Santos I.K."/>
            <person name="Maruyama S.R."/>
        </authorList>
    </citation>
    <scope>NUCLEOTIDE SEQUENCE</scope>
    <source>
        <strain evidence="2">Araguapaz</strain>
        <tissue evidence="2">Salivary glands</tissue>
    </source>
</reference>
<evidence type="ECO:0000256" key="1">
    <source>
        <dbReference type="SAM" id="SignalP"/>
    </source>
</evidence>
<dbReference type="InterPro" id="IPR036880">
    <property type="entry name" value="Kunitz_BPTI_sf"/>
</dbReference>
<proteinExistence type="evidence at transcript level"/>
<feature type="signal peptide" evidence="1">
    <location>
        <begin position="1"/>
        <end position="16"/>
    </location>
</feature>
<dbReference type="AlphaFoldDB" id="A0A023G2G5"/>
<feature type="chain" id="PRO_5001520478" evidence="1">
    <location>
        <begin position="17"/>
        <end position="85"/>
    </location>
</feature>
<accession>A0A023G2G5</accession>
<evidence type="ECO:0000313" key="2">
    <source>
        <dbReference type="EMBL" id="JAC27095.1"/>
    </source>
</evidence>
<dbReference type="Gene3D" id="4.10.410.10">
    <property type="entry name" value="Pancreatic trypsin inhibitor Kunitz domain"/>
    <property type="match status" value="1"/>
</dbReference>